<reference evidence="2 3" key="1">
    <citation type="journal article" date="2016" name="Nat. Commun.">
        <title>Thousands of microbial genomes shed light on interconnected biogeochemical processes in an aquifer system.</title>
        <authorList>
            <person name="Anantharaman K."/>
            <person name="Brown C.T."/>
            <person name="Hug L.A."/>
            <person name="Sharon I."/>
            <person name="Castelle C.J."/>
            <person name="Probst A.J."/>
            <person name="Thomas B.C."/>
            <person name="Singh A."/>
            <person name="Wilkins M.J."/>
            <person name="Karaoz U."/>
            <person name="Brodie E.L."/>
            <person name="Williams K.H."/>
            <person name="Hubbard S.S."/>
            <person name="Banfield J.F."/>
        </authorList>
    </citation>
    <scope>NUCLEOTIDE SEQUENCE [LARGE SCALE GENOMIC DNA]</scope>
</reference>
<dbReference type="EMBL" id="MHFR01000045">
    <property type="protein sequence ID" value="OGW96923.1"/>
    <property type="molecule type" value="Genomic_DNA"/>
</dbReference>
<dbReference type="InterPro" id="IPR029044">
    <property type="entry name" value="Nucleotide-diphossugar_trans"/>
</dbReference>
<evidence type="ECO:0000259" key="1">
    <source>
        <dbReference type="Pfam" id="PF00535"/>
    </source>
</evidence>
<dbReference type="Proteomes" id="UP000178187">
    <property type="component" value="Unassembled WGS sequence"/>
</dbReference>
<accession>A0A1G1KVG5</accession>
<proteinExistence type="predicted"/>
<dbReference type="Pfam" id="PF00535">
    <property type="entry name" value="Glycos_transf_2"/>
    <property type="match status" value="1"/>
</dbReference>
<dbReference type="PANTHER" id="PTHR48090">
    <property type="entry name" value="UNDECAPRENYL-PHOSPHATE 4-DEOXY-4-FORMAMIDO-L-ARABINOSE TRANSFERASE-RELATED"/>
    <property type="match status" value="1"/>
</dbReference>
<dbReference type="SUPFAM" id="SSF53448">
    <property type="entry name" value="Nucleotide-diphospho-sugar transferases"/>
    <property type="match status" value="1"/>
</dbReference>
<feature type="domain" description="Glycosyltransferase 2-like" evidence="1">
    <location>
        <begin position="8"/>
        <end position="157"/>
    </location>
</feature>
<comment type="caution">
    <text evidence="2">The sequence shown here is derived from an EMBL/GenBank/DDBJ whole genome shotgun (WGS) entry which is preliminary data.</text>
</comment>
<dbReference type="PANTHER" id="PTHR48090:SF7">
    <property type="entry name" value="RFBJ PROTEIN"/>
    <property type="match status" value="1"/>
</dbReference>
<dbReference type="InterPro" id="IPR050256">
    <property type="entry name" value="Glycosyltransferase_2"/>
</dbReference>
<dbReference type="AlphaFoldDB" id="A0A1G1KVG5"/>
<dbReference type="InterPro" id="IPR001173">
    <property type="entry name" value="Glyco_trans_2-like"/>
</dbReference>
<dbReference type="Gene3D" id="3.90.550.10">
    <property type="entry name" value="Spore Coat Polysaccharide Biosynthesis Protein SpsA, Chain A"/>
    <property type="match status" value="1"/>
</dbReference>
<evidence type="ECO:0000313" key="2">
    <source>
        <dbReference type="EMBL" id="OGW96923.1"/>
    </source>
</evidence>
<dbReference type="CDD" id="cd04179">
    <property type="entry name" value="DPM_DPG-synthase_like"/>
    <property type="match status" value="1"/>
</dbReference>
<protein>
    <recommendedName>
        <fullName evidence="1">Glycosyltransferase 2-like domain-containing protein</fullName>
    </recommendedName>
</protein>
<name>A0A1G1KVG5_9BACT</name>
<organism evidence="2 3">
    <name type="scientific">Candidatus Danuiimicrobium aquiferis</name>
    <dbReference type="NCBI Taxonomy" id="1801832"/>
    <lineage>
        <taxon>Bacteria</taxon>
        <taxon>Pseudomonadati</taxon>
        <taxon>Candidatus Omnitrophota</taxon>
        <taxon>Candidatus Danuiimicrobium</taxon>
    </lineage>
</organism>
<sequence>MKKFKVLIIIPAFNEERIIKRLITDIMSAYPEYDILVVNDGSHDNTAEEAKAPGVSVVTHPFNLGIGGAVQTGYKIAHLEGYNATIQIDGDYQHDPAYLNNVLEPVLFRNFDLCIGSRFLLMKSDFKSTPIRRIGIQFFANLLRWITGIHLTDPTSGYRATGRSLIKHFSEYYPVDFPEPEAVKMAKRFNAKIIEVPVNMKKRLGGVSSIRYFSTIYYMVKVTLAILIDSLKRNPKEEL</sequence>
<gene>
    <name evidence="2" type="ORF">A3G33_02880</name>
</gene>
<evidence type="ECO:0000313" key="3">
    <source>
        <dbReference type="Proteomes" id="UP000178187"/>
    </source>
</evidence>